<sequence length="273" mass="31863">MQIKILSPLWGYEHLDINLFIAKIKHAGYDGIETSIPEDPVQKEKLFNLISKHHLLLVSHQHQAHGKNFNEFKDSFIHYLNLSAEGNPFMINSHTGRDFFTFEENLQLIDIASEFSYKHNITIAHETHRGRFAYSPPATEKYFEARNDFSITADLSHWVCVTESYLENFSHTVTETINRTRHIHARVGYEEGPQVPDPRALEWAGALGRFLNWWDLIIENRKKQEAPVFTITTEFGPPPYMPVLPFSNKPVADQFEINYYMKELLAERYLLQQ</sequence>
<dbReference type="SUPFAM" id="SSF51658">
    <property type="entry name" value="Xylose isomerase-like"/>
    <property type="match status" value="1"/>
</dbReference>
<protein>
    <submittedName>
        <fullName evidence="1">Sugar phosphate isomerase/epimerase</fullName>
    </submittedName>
</protein>
<organism evidence="1 2">
    <name type="scientific">Danxiaibacter flavus</name>
    <dbReference type="NCBI Taxonomy" id="3049108"/>
    <lineage>
        <taxon>Bacteria</taxon>
        <taxon>Pseudomonadati</taxon>
        <taxon>Bacteroidota</taxon>
        <taxon>Chitinophagia</taxon>
        <taxon>Chitinophagales</taxon>
        <taxon>Chitinophagaceae</taxon>
        <taxon>Danxiaibacter</taxon>
    </lineage>
</organism>
<reference evidence="1 2" key="1">
    <citation type="submission" date="2023-07" db="EMBL/GenBank/DDBJ databases">
        <authorList>
            <person name="Lian W.-H."/>
        </authorList>
    </citation>
    <scope>NUCLEOTIDE SEQUENCE [LARGE SCALE GENOMIC DNA]</scope>
    <source>
        <strain evidence="1 2">SYSU DXS3180</strain>
    </source>
</reference>
<evidence type="ECO:0000313" key="1">
    <source>
        <dbReference type="EMBL" id="MEX6686121.1"/>
    </source>
</evidence>
<comment type="caution">
    <text evidence="1">The sequence shown here is derived from an EMBL/GenBank/DDBJ whole genome shotgun (WGS) entry which is preliminary data.</text>
</comment>
<keyword evidence="1" id="KW-0413">Isomerase</keyword>
<dbReference type="Gene3D" id="3.20.20.150">
    <property type="entry name" value="Divalent-metal-dependent TIM barrel enzymes"/>
    <property type="match status" value="1"/>
</dbReference>
<evidence type="ECO:0000313" key="2">
    <source>
        <dbReference type="Proteomes" id="UP001560573"/>
    </source>
</evidence>
<name>A0ABV3Z8D6_9BACT</name>
<dbReference type="InterPro" id="IPR036237">
    <property type="entry name" value="Xyl_isomerase-like_sf"/>
</dbReference>
<dbReference type="Proteomes" id="UP001560573">
    <property type="component" value="Unassembled WGS sequence"/>
</dbReference>
<dbReference type="EMBL" id="JAULBC010000001">
    <property type="protein sequence ID" value="MEX6686121.1"/>
    <property type="molecule type" value="Genomic_DNA"/>
</dbReference>
<accession>A0ABV3Z8D6</accession>
<gene>
    <name evidence="1" type="ORF">QTN47_01370</name>
</gene>
<proteinExistence type="predicted"/>
<keyword evidence="2" id="KW-1185">Reference proteome</keyword>
<dbReference type="RefSeq" id="WP_369327510.1">
    <property type="nucleotide sequence ID" value="NZ_JAULBC010000001.1"/>
</dbReference>
<dbReference type="GO" id="GO:0016853">
    <property type="term" value="F:isomerase activity"/>
    <property type="evidence" value="ECO:0007669"/>
    <property type="project" value="UniProtKB-KW"/>
</dbReference>